<evidence type="ECO:0000256" key="2">
    <source>
        <dbReference type="ARBA" id="ARBA00002714"/>
    </source>
</evidence>
<dbReference type="InterPro" id="IPR004101">
    <property type="entry name" value="Mur_ligase_C"/>
</dbReference>
<dbReference type="AlphaFoldDB" id="A0A0K1Q6U9"/>
<evidence type="ECO:0000256" key="10">
    <source>
        <dbReference type="ARBA" id="ARBA00022723"/>
    </source>
</evidence>
<comment type="function">
    <text evidence="2">Functions in two distinct reactions of the de novo folate biosynthetic pathway. Catalyzes the addition of a glutamate residue to dihydropteroate (7,8-dihydropteroate or H2Pte) to form dihydrofolate (7,8-dihydrofolate monoglutamate or H2Pte-Glu). Also catalyzes successive additions of L-glutamate to tetrahydrofolate or 10-formyltetrahydrofolate or 5,10-methylenetetrahydrofolate, leading to folylpolyglutamate derivatives.</text>
</comment>
<evidence type="ECO:0000256" key="13">
    <source>
        <dbReference type="ARBA" id="ARBA00022842"/>
    </source>
</evidence>
<protein>
    <recommendedName>
        <fullName evidence="8">Dihydrofolate synthase/folylpolyglutamate synthase</fullName>
        <ecNumber evidence="6">6.3.2.12</ecNumber>
        <ecNumber evidence="7">6.3.2.17</ecNumber>
    </recommendedName>
    <alternativeName>
        <fullName evidence="17">Folylpoly-gamma-glutamate synthetase-dihydrofolate synthetase</fullName>
    </alternativeName>
    <alternativeName>
        <fullName evidence="15">Folylpolyglutamate synthetase</fullName>
    </alternativeName>
    <alternativeName>
        <fullName evidence="16">Tetrahydrofolylpolyglutamate synthase</fullName>
    </alternativeName>
</protein>
<evidence type="ECO:0000256" key="3">
    <source>
        <dbReference type="ARBA" id="ARBA00004799"/>
    </source>
</evidence>
<evidence type="ECO:0000256" key="8">
    <source>
        <dbReference type="ARBA" id="ARBA00019357"/>
    </source>
</evidence>
<dbReference type="GO" id="GO:0005524">
    <property type="term" value="F:ATP binding"/>
    <property type="evidence" value="ECO:0007669"/>
    <property type="project" value="UniProtKB-KW"/>
</dbReference>
<evidence type="ECO:0000256" key="15">
    <source>
        <dbReference type="ARBA" id="ARBA00030048"/>
    </source>
</evidence>
<dbReference type="GO" id="GO:0005737">
    <property type="term" value="C:cytoplasm"/>
    <property type="evidence" value="ECO:0007669"/>
    <property type="project" value="TreeGrafter"/>
</dbReference>
<dbReference type="Pfam" id="PF08245">
    <property type="entry name" value="Mur_ligase_M"/>
    <property type="match status" value="1"/>
</dbReference>
<dbReference type="SUPFAM" id="SSF53244">
    <property type="entry name" value="MurD-like peptide ligases, peptide-binding domain"/>
    <property type="match status" value="1"/>
</dbReference>
<evidence type="ECO:0000256" key="19">
    <source>
        <dbReference type="ARBA" id="ARBA00047808"/>
    </source>
</evidence>
<comment type="similarity">
    <text evidence="5 22">Belongs to the folylpolyglutamate synthase family.</text>
</comment>
<evidence type="ECO:0000259" key="24">
    <source>
        <dbReference type="Pfam" id="PF08245"/>
    </source>
</evidence>
<dbReference type="RefSeq" id="WP_146652290.1">
    <property type="nucleotide sequence ID" value="NZ_CP012333.1"/>
</dbReference>
<evidence type="ECO:0000256" key="9">
    <source>
        <dbReference type="ARBA" id="ARBA00022598"/>
    </source>
</evidence>
<reference evidence="25 26" key="1">
    <citation type="submission" date="2015-08" db="EMBL/GenBank/DDBJ databases">
        <authorList>
            <person name="Babu N.S."/>
            <person name="Beckwith C.J."/>
            <person name="Beseler K.G."/>
            <person name="Brison A."/>
            <person name="Carone J.V."/>
            <person name="Caskin T.P."/>
            <person name="Diamond M."/>
            <person name="Durham M.E."/>
            <person name="Foxe J.M."/>
            <person name="Go M."/>
            <person name="Henderson B.A."/>
            <person name="Jones I.B."/>
            <person name="McGettigan J.A."/>
            <person name="Micheletti S.J."/>
            <person name="Nasrallah M.E."/>
            <person name="Ortiz D."/>
            <person name="Piller C.R."/>
            <person name="Privatt S.R."/>
            <person name="Schneider S.L."/>
            <person name="Sharp S."/>
            <person name="Smith T.C."/>
            <person name="Stanton J.D."/>
            <person name="Ullery H.E."/>
            <person name="Wilson R.J."/>
            <person name="Serrano M.G."/>
            <person name="Buck G."/>
            <person name="Lee V."/>
            <person name="Wang Y."/>
            <person name="Carvalho R."/>
            <person name="Voegtly L."/>
            <person name="Shi R."/>
            <person name="Duckworth R."/>
            <person name="Johnson A."/>
            <person name="Loviza R."/>
            <person name="Walstead R."/>
            <person name="Shah Z."/>
            <person name="Kiflezghi M."/>
            <person name="Wade K."/>
            <person name="Ball S.L."/>
            <person name="Bradley K.W."/>
            <person name="Asai D.J."/>
            <person name="Bowman C.A."/>
            <person name="Russell D.A."/>
            <person name="Pope W.H."/>
            <person name="Jacobs-Sera D."/>
            <person name="Hendrix R.W."/>
            <person name="Hatfull G.F."/>
        </authorList>
    </citation>
    <scope>NUCLEOTIDE SEQUENCE [LARGE SCALE GENOMIC DNA]</scope>
    <source>
        <strain evidence="25 26">DSM 27648</strain>
    </source>
</reference>
<dbReference type="OrthoDB" id="9809356at2"/>
<evidence type="ECO:0000256" key="1">
    <source>
        <dbReference type="ARBA" id="ARBA00001946"/>
    </source>
</evidence>
<dbReference type="InterPro" id="IPR036565">
    <property type="entry name" value="Mur-like_cat_sf"/>
</dbReference>
<keyword evidence="13" id="KW-0460">Magnesium</keyword>
<evidence type="ECO:0000313" key="25">
    <source>
        <dbReference type="EMBL" id="AKV01130.1"/>
    </source>
</evidence>
<dbReference type="GO" id="GO:0046872">
    <property type="term" value="F:metal ion binding"/>
    <property type="evidence" value="ECO:0007669"/>
    <property type="project" value="UniProtKB-KW"/>
</dbReference>
<dbReference type="UniPathway" id="UPA00077">
    <property type="reaction ID" value="UER00157"/>
</dbReference>
<comment type="pathway">
    <text evidence="4">Cofactor biosynthesis; tetrahydrofolylpolyglutamate biosynthesis.</text>
</comment>
<dbReference type="Pfam" id="PF02875">
    <property type="entry name" value="Mur_ligase_C"/>
    <property type="match status" value="1"/>
</dbReference>
<dbReference type="Gene3D" id="3.40.1190.10">
    <property type="entry name" value="Mur-like, catalytic domain"/>
    <property type="match status" value="1"/>
</dbReference>
<dbReference type="PANTHER" id="PTHR11136">
    <property type="entry name" value="FOLYLPOLYGLUTAMATE SYNTHASE-RELATED"/>
    <property type="match status" value="1"/>
</dbReference>
<evidence type="ECO:0000256" key="21">
    <source>
        <dbReference type="ARBA" id="ARBA00049161"/>
    </source>
</evidence>
<evidence type="ECO:0000256" key="4">
    <source>
        <dbReference type="ARBA" id="ARBA00005150"/>
    </source>
</evidence>
<feature type="domain" description="Mur ligase central" evidence="24">
    <location>
        <begin position="59"/>
        <end position="232"/>
    </location>
</feature>
<dbReference type="PIRSF" id="PIRSF001563">
    <property type="entry name" value="Folylpolyglu_synth"/>
    <property type="match status" value="1"/>
</dbReference>
<dbReference type="EC" id="6.3.2.17" evidence="7"/>
<keyword evidence="26" id="KW-1185">Reference proteome</keyword>
<dbReference type="GO" id="GO:0046654">
    <property type="term" value="P:tetrahydrofolate biosynthetic process"/>
    <property type="evidence" value="ECO:0007669"/>
    <property type="project" value="UniProtKB-UniPathway"/>
</dbReference>
<dbReference type="NCBIfam" id="TIGR01499">
    <property type="entry name" value="folC"/>
    <property type="match status" value="1"/>
</dbReference>
<dbReference type="KEGG" id="llu:AKJ09_07793"/>
<keyword evidence="11 22" id="KW-0547">Nucleotide-binding</keyword>
<comment type="catalytic activity">
    <reaction evidence="21">
        <text>7,8-dihydropteroate + L-glutamate + ATP = 7,8-dihydrofolate + ADP + phosphate + H(+)</text>
        <dbReference type="Rhea" id="RHEA:23584"/>
        <dbReference type="ChEBI" id="CHEBI:15378"/>
        <dbReference type="ChEBI" id="CHEBI:17839"/>
        <dbReference type="ChEBI" id="CHEBI:29985"/>
        <dbReference type="ChEBI" id="CHEBI:30616"/>
        <dbReference type="ChEBI" id="CHEBI:43474"/>
        <dbReference type="ChEBI" id="CHEBI:57451"/>
        <dbReference type="ChEBI" id="CHEBI:456216"/>
        <dbReference type="EC" id="6.3.2.12"/>
    </reaction>
</comment>
<dbReference type="InterPro" id="IPR013221">
    <property type="entry name" value="Mur_ligase_cen"/>
</dbReference>
<keyword evidence="10" id="KW-0479">Metal-binding</keyword>
<comment type="catalytic activity">
    <reaction evidence="19">
        <text>10-formyltetrahydrofolyl-(gamma-L-Glu)(n) + L-glutamate + ATP = 10-formyltetrahydrofolyl-(gamma-L-Glu)(n+1) + ADP + phosphate + H(+)</text>
        <dbReference type="Rhea" id="RHEA:51904"/>
        <dbReference type="Rhea" id="RHEA-COMP:13088"/>
        <dbReference type="Rhea" id="RHEA-COMP:14300"/>
        <dbReference type="ChEBI" id="CHEBI:15378"/>
        <dbReference type="ChEBI" id="CHEBI:29985"/>
        <dbReference type="ChEBI" id="CHEBI:30616"/>
        <dbReference type="ChEBI" id="CHEBI:43474"/>
        <dbReference type="ChEBI" id="CHEBI:134413"/>
        <dbReference type="ChEBI" id="CHEBI:456216"/>
        <dbReference type="EC" id="6.3.2.17"/>
    </reaction>
</comment>
<comment type="pathway">
    <text evidence="3">Cofactor biosynthesis; tetrahydrofolate biosynthesis; 7,8-dihydrofolate from 2-amino-4-hydroxy-6-hydroxymethyl-7,8-dihydropteridine diphosphate and 4-aminobenzoate: step 2/2.</text>
</comment>
<dbReference type="GO" id="GO:0008841">
    <property type="term" value="F:dihydrofolate synthase activity"/>
    <property type="evidence" value="ECO:0007669"/>
    <property type="project" value="UniProtKB-EC"/>
</dbReference>
<dbReference type="InterPro" id="IPR018109">
    <property type="entry name" value="Folylpolyglutamate_synth_CS"/>
</dbReference>
<evidence type="ECO:0000313" key="26">
    <source>
        <dbReference type="Proteomes" id="UP000064967"/>
    </source>
</evidence>
<evidence type="ECO:0000256" key="17">
    <source>
        <dbReference type="ARBA" id="ARBA00032510"/>
    </source>
</evidence>
<sequence length="435" mass="45630">MQARAVATSPLGLSRERLARALGALYARVPLGMRLGLDAMRAACKEAGHPERAFEVVHVAGTNGKGSTCAMIESIARASGKKTGLYTSPHLCRFAERIRIDGEPIDDAALTEVLEEALRIGPDLSFFETATLAAFLAFRAHGVELAVIEVGIGGRLDATNVVPPPRATAITRVAFDHMDKLGNTLAEIAAEKAGIAKRGSPLVVGRMPEEARAIIDEIARAEGAPIVSAQTREEHLFCALFGLHTQLGGAYQGPNLEVAWLLGEVLGIGEEIRETGLATARWPGRFEHLVTSSGAYLLDGAHNPDGAEGLKTSLSMARMPIVPTSPGVGSLAHYPKVALVFGAMADKAWPEVLDTIAPLAEDRVYVAPAGRAAAQPDMLAARHAGVTAASVGDALVRARELAGPEGLVLVTGSLYLVGEARAKILDLPTDPPVAL</sequence>
<keyword evidence="12 22" id="KW-0067">ATP-binding</keyword>
<dbReference type="Gene3D" id="3.90.190.20">
    <property type="entry name" value="Mur ligase, C-terminal domain"/>
    <property type="match status" value="1"/>
</dbReference>
<dbReference type="Proteomes" id="UP000064967">
    <property type="component" value="Chromosome"/>
</dbReference>
<dbReference type="PANTHER" id="PTHR11136:SF0">
    <property type="entry name" value="DIHYDROFOLATE SYNTHETASE-RELATED"/>
    <property type="match status" value="1"/>
</dbReference>
<evidence type="ECO:0000256" key="18">
    <source>
        <dbReference type="ARBA" id="ARBA00047493"/>
    </source>
</evidence>
<evidence type="ECO:0000256" key="20">
    <source>
        <dbReference type="ARBA" id="ARBA00049035"/>
    </source>
</evidence>
<dbReference type="InterPro" id="IPR036615">
    <property type="entry name" value="Mur_ligase_C_dom_sf"/>
</dbReference>
<dbReference type="GO" id="GO:0046656">
    <property type="term" value="P:folic acid biosynthetic process"/>
    <property type="evidence" value="ECO:0007669"/>
    <property type="project" value="UniProtKB-KW"/>
</dbReference>
<dbReference type="FunFam" id="3.40.1190.10:FF:000011">
    <property type="entry name" value="Folylpolyglutamate synthase/dihydrofolate synthase"/>
    <property type="match status" value="1"/>
</dbReference>
<keyword evidence="14" id="KW-0289">Folate biosynthesis</keyword>
<dbReference type="PATRIC" id="fig|1391654.3.peg.7900"/>
<dbReference type="STRING" id="1391654.AKJ09_07793"/>
<accession>A0A0K1Q6U9</accession>
<evidence type="ECO:0000256" key="16">
    <source>
        <dbReference type="ARBA" id="ARBA00030592"/>
    </source>
</evidence>
<keyword evidence="9 22" id="KW-0436">Ligase</keyword>
<dbReference type="InterPro" id="IPR001645">
    <property type="entry name" value="Folylpolyglutamate_synth"/>
</dbReference>
<dbReference type="EMBL" id="CP012333">
    <property type="protein sequence ID" value="AKV01130.1"/>
    <property type="molecule type" value="Genomic_DNA"/>
</dbReference>
<dbReference type="GO" id="GO:0004326">
    <property type="term" value="F:tetrahydrofolylpolyglutamate synthase activity"/>
    <property type="evidence" value="ECO:0007669"/>
    <property type="project" value="UniProtKB-EC"/>
</dbReference>
<feature type="domain" description="Mur ligase C-terminal" evidence="23">
    <location>
        <begin position="284"/>
        <end position="413"/>
    </location>
</feature>
<evidence type="ECO:0000256" key="22">
    <source>
        <dbReference type="PIRNR" id="PIRNR001563"/>
    </source>
</evidence>
<organism evidence="25 26">
    <name type="scientific">Labilithrix luteola</name>
    <dbReference type="NCBI Taxonomy" id="1391654"/>
    <lineage>
        <taxon>Bacteria</taxon>
        <taxon>Pseudomonadati</taxon>
        <taxon>Myxococcota</taxon>
        <taxon>Polyangia</taxon>
        <taxon>Polyangiales</taxon>
        <taxon>Labilitrichaceae</taxon>
        <taxon>Labilithrix</taxon>
    </lineage>
</organism>
<dbReference type="PROSITE" id="PS01012">
    <property type="entry name" value="FOLYLPOLYGLU_SYNT_2"/>
    <property type="match status" value="1"/>
</dbReference>
<evidence type="ECO:0000256" key="6">
    <source>
        <dbReference type="ARBA" id="ARBA00013023"/>
    </source>
</evidence>
<name>A0A0K1Q6U9_9BACT</name>
<evidence type="ECO:0000256" key="12">
    <source>
        <dbReference type="ARBA" id="ARBA00022840"/>
    </source>
</evidence>
<gene>
    <name evidence="25" type="ORF">AKJ09_07793</name>
</gene>
<evidence type="ECO:0000256" key="7">
    <source>
        <dbReference type="ARBA" id="ARBA00013025"/>
    </source>
</evidence>
<dbReference type="EC" id="6.3.2.12" evidence="6"/>
<evidence type="ECO:0000259" key="23">
    <source>
        <dbReference type="Pfam" id="PF02875"/>
    </source>
</evidence>
<comment type="catalytic activity">
    <reaction evidence="18">
        <text>(6S)-5,6,7,8-tetrahydrofolyl-(gamma-L-Glu)(n) + L-glutamate + ATP = (6S)-5,6,7,8-tetrahydrofolyl-(gamma-L-Glu)(n+1) + ADP + phosphate + H(+)</text>
        <dbReference type="Rhea" id="RHEA:10580"/>
        <dbReference type="Rhea" id="RHEA-COMP:14738"/>
        <dbReference type="Rhea" id="RHEA-COMP:14740"/>
        <dbReference type="ChEBI" id="CHEBI:15378"/>
        <dbReference type="ChEBI" id="CHEBI:29985"/>
        <dbReference type="ChEBI" id="CHEBI:30616"/>
        <dbReference type="ChEBI" id="CHEBI:43474"/>
        <dbReference type="ChEBI" id="CHEBI:141005"/>
        <dbReference type="ChEBI" id="CHEBI:456216"/>
        <dbReference type="EC" id="6.3.2.17"/>
    </reaction>
</comment>
<comment type="catalytic activity">
    <reaction evidence="20">
        <text>(6R)-5,10-methylenetetrahydrofolyl-(gamma-L-Glu)(n) + L-glutamate + ATP = (6R)-5,10-methylenetetrahydrofolyl-(gamma-L-Glu)(n+1) + ADP + phosphate + H(+)</text>
        <dbReference type="Rhea" id="RHEA:51912"/>
        <dbReference type="Rhea" id="RHEA-COMP:13257"/>
        <dbReference type="Rhea" id="RHEA-COMP:13258"/>
        <dbReference type="ChEBI" id="CHEBI:15378"/>
        <dbReference type="ChEBI" id="CHEBI:29985"/>
        <dbReference type="ChEBI" id="CHEBI:30616"/>
        <dbReference type="ChEBI" id="CHEBI:43474"/>
        <dbReference type="ChEBI" id="CHEBI:136572"/>
        <dbReference type="ChEBI" id="CHEBI:456216"/>
        <dbReference type="EC" id="6.3.2.17"/>
    </reaction>
</comment>
<dbReference type="SUPFAM" id="SSF53623">
    <property type="entry name" value="MurD-like peptide ligases, catalytic domain"/>
    <property type="match status" value="1"/>
</dbReference>
<comment type="cofactor">
    <cofactor evidence="1">
        <name>Mg(2+)</name>
        <dbReference type="ChEBI" id="CHEBI:18420"/>
    </cofactor>
</comment>
<evidence type="ECO:0000256" key="14">
    <source>
        <dbReference type="ARBA" id="ARBA00022909"/>
    </source>
</evidence>
<evidence type="ECO:0000256" key="5">
    <source>
        <dbReference type="ARBA" id="ARBA00008276"/>
    </source>
</evidence>
<proteinExistence type="inferred from homology"/>
<evidence type="ECO:0000256" key="11">
    <source>
        <dbReference type="ARBA" id="ARBA00022741"/>
    </source>
</evidence>